<name>A0A6B0V3X8_IXORI</name>
<accession>A0A6B0V3X8</accession>
<proteinExistence type="predicted"/>
<reference evidence="2" key="1">
    <citation type="submission" date="2019-12" db="EMBL/GenBank/DDBJ databases">
        <title>An insight into the sialome of adult female Ixodes ricinus ticks feeding for 6 days.</title>
        <authorList>
            <person name="Perner J."/>
            <person name="Ribeiro J.M.C."/>
        </authorList>
    </citation>
    <scope>NUCLEOTIDE SEQUENCE</scope>
    <source>
        <strain evidence="2">Semi-engorged</strain>
        <tissue evidence="2">Salivary glands</tissue>
    </source>
</reference>
<protein>
    <submittedName>
        <fullName evidence="2">Uncharacterized protein</fullName>
    </submittedName>
</protein>
<feature type="compositionally biased region" description="Gly residues" evidence="1">
    <location>
        <begin position="227"/>
        <end position="238"/>
    </location>
</feature>
<dbReference type="EMBL" id="GIFC01014890">
    <property type="protein sequence ID" value="MXU96973.1"/>
    <property type="molecule type" value="Transcribed_RNA"/>
</dbReference>
<sequence length="238" mass="25623">MSSSSSSSSSSSLWMLPALSMSISMPCEVRTFLTGSGAWSKPSWLHWLALRLSCELTLSLDSRESDLVIASGLRWGLAVVASNEGCGDSRRGAGSGIVSSTLSLGVGSRDWRRNLTCVPAFRITSTARSCVAFRRSVPSTSRMRSPLPKAPRRPAGLSGSTFLTKMPETPPSRSEWRNRSTWPPTMLMPRLRCWGSRTRDTSRSGPHCWDGDSSGDGLRPPHAGRGDPPGLGEGLRGS</sequence>
<feature type="region of interest" description="Disordered" evidence="1">
    <location>
        <begin position="140"/>
        <end position="182"/>
    </location>
</feature>
<evidence type="ECO:0000313" key="2">
    <source>
        <dbReference type="EMBL" id="MXU96973.1"/>
    </source>
</evidence>
<dbReference type="AlphaFoldDB" id="A0A6B0V3X8"/>
<feature type="region of interest" description="Disordered" evidence="1">
    <location>
        <begin position="196"/>
        <end position="238"/>
    </location>
</feature>
<evidence type="ECO:0000256" key="1">
    <source>
        <dbReference type="SAM" id="MobiDB-lite"/>
    </source>
</evidence>
<organism evidence="2">
    <name type="scientific">Ixodes ricinus</name>
    <name type="common">Common tick</name>
    <name type="synonym">Acarus ricinus</name>
    <dbReference type="NCBI Taxonomy" id="34613"/>
    <lineage>
        <taxon>Eukaryota</taxon>
        <taxon>Metazoa</taxon>
        <taxon>Ecdysozoa</taxon>
        <taxon>Arthropoda</taxon>
        <taxon>Chelicerata</taxon>
        <taxon>Arachnida</taxon>
        <taxon>Acari</taxon>
        <taxon>Parasitiformes</taxon>
        <taxon>Ixodida</taxon>
        <taxon>Ixodoidea</taxon>
        <taxon>Ixodidae</taxon>
        <taxon>Ixodinae</taxon>
        <taxon>Ixodes</taxon>
    </lineage>
</organism>